<dbReference type="EMBL" id="JAGSSV010000039">
    <property type="protein sequence ID" value="MBR7890251.1"/>
    <property type="molecule type" value="Genomic_DNA"/>
</dbReference>
<name>A0ABS5HF17_9GAMM</name>
<protein>
    <submittedName>
        <fullName evidence="1">Uncharacterized protein</fullName>
    </submittedName>
</protein>
<comment type="caution">
    <text evidence="1">The sequence shown here is derived from an EMBL/GenBank/DDBJ whole genome shotgun (WGS) entry which is preliminary data.</text>
</comment>
<reference evidence="2" key="1">
    <citation type="submission" date="2023-07" db="EMBL/GenBank/DDBJ databases">
        <title>Marinomonas vulgaris A79, complete genome.</title>
        <authorList>
            <person name="Ying J.-J."/>
        </authorList>
    </citation>
    <scope>NUCLEOTIDE SEQUENCE [LARGE SCALE GENOMIC DNA]</scope>
    <source>
        <strain evidence="2">A79</strain>
    </source>
</reference>
<keyword evidence="2" id="KW-1185">Reference proteome</keyword>
<proteinExistence type="predicted"/>
<gene>
    <name evidence="1" type="ORF">J9B83_15220</name>
</gene>
<dbReference type="RefSeq" id="WP_211537658.1">
    <property type="nucleotide sequence ID" value="NZ_JAGSSV010000039.1"/>
</dbReference>
<organism evidence="1 2">
    <name type="scientific">Marinomonas vulgaris</name>
    <dbReference type="NCBI Taxonomy" id="2823372"/>
    <lineage>
        <taxon>Bacteria</taxon>
        <taxon>Pseudomonadati</taxon>
        <taxon>Pseudomonadota</taxon>
        <taxon>Gammaproteobacteria</taxon>
        <taxon>Oceanospirillales</taxon>
        <taxon>Oceanospirillaceae</taxon>
        <taxon>Marinomonas</taxon>
    </lineage>
</organism>
<evidence type="ECO:0000313" key="2">
    <source>
        <dbReference type="Proteomes" id="UP000679722"/>
    </source>
</evidence>
<dbReference type="Proteomes" id="UP000679722">
    <property type="component" value="Unassembled WGS sequence"/>
</dbReference>
<sequence length="235" mass="27435">MDVIIGKKHKHHDKFYWLLEDRNQVYVYIGKKNDEDEVKPTRWVYKEKFIDVALTRAIILKESKTFDICSKLGLFSDLSPEWEERYEYALHQFSNPKKGRRPSIDDNAELRELVWALAHYFNGKAIAEGKIERGSSLPITDNKKGESLAHILAEHLHKSEKSITNAYSYQNNIYNGYLPSKEWEGAEDHLKKSRQSLNMNKELYEGNGIKDYLKGAFSPQCLIDTIKSRRIKQLP</sequence>
<evidence type="ECO:0000313" key="1">
    <source>
        <dbReference type="EMBL" id="MBR7890251.1"/>
    </source>
</evidence>
<accession>A0ABS5HF17</accession>